<accession>A0A482WNW3</accession>
<evidence type="ECO:0000256" key="1">
    <source>
        <dbReference type="SAM" id="SignalP"/>
    </source>
</evidence>
<feature type="chain" id="PRO_5019735254" evidence="1">
    <location>
        <begin position="21"/>
        <end position="145"/>
    </location>
</feature>
<feature type="signal peptide" evidence="1">
    <location>
        <begin position="1"/>
        <end position="20"/>
    </location>
</feature>
<dbReference type="AlphaFoldDB" id="A0A482WNW3"/>
<comment type="caution">
    <text evidence="2">The sequence shown here is derived from an EMBL/GenBank/DDBJ whole genome shotgun (WGS) entry which is preliminary data.</text>
</comment>
<evidence type="ECO:0000313" key="2">
    <source>
        <dbReference type="EMBL" id="RZF35305.1"/>
    </source>
</evidence>
<dbReference type="OrthoDB" id="6614503at2759"/>
<protein>
    <submittedName>
        <fullName evidence="2">Uncharacterized protein</fullName>
    </submittedName>
</protein>
<dbReference type="EMBL" id="QKKF02028868">
    <property type="protein sequence ID" value="RZF35305.1"/>
    <property type="molecule type" value="Genomic_DNA"/>
</dbReference>
<keyword evidence="3" id="KW-1185">Reference proteome</keyword>
<organism evidence="2 3">
    <name type="scientific">Laodelphax striatellus</name>
    <name type="common">Small brown planthopper</name>
    <name type="synonym">Delphax striatella</name>
    <dbReference type="NCBI Taxonomy" id="195883"/>
    <lineage>
        <taxon>Eukaryota</taxon>
        <taxon>Metazoa</taxon>
        <taxon>Ecdysozoa</taxon>
        <taxon>Arthropoda</taxon>
        <taxon>Hexapoda</taxon>
        <taxon>Insecta</taxon>
        <taxon>Pterygota</taxon>
        <taxon>Neoptera</taxon>
        <taxon>Paraneoptera</taxon>
        <taxon>Hemiptera</taxon>
        <taxon>Auchenorrhyncha</taxon>
        <taxon>Fulgoroidea</taxon>
        <taxon>Delphacidae</taxon>
        <taxon>Criomorphinae</taxon>
        <taxon>Laodelphax</taxon>
    </lineage>
</organism>
<dbReference type="Proteomes" id="UP000291343">
    <property type="component" value="Unassembled WGS sequence"/>
</dbReference>
<name>A0A482WNW3_LAOST</name>
<feature type="non-terminal residue" evidence="2">
    <location>
        <position position="145"/>
    </location>
</feature>
<gene>
    <name evidence="2" type="ORF">LSTR_LSTR014186</name>
</gene>
<evidence type="ECO:0000313" key="3">
    <source>
        <dbReference type="Proteomes" id="UP000291343"/>
    </source>
</evidence>
<proteinExistence type="predicted"/>
<sequence length="145" mass="16477">MKGIFYILAYLFVLKCIVSSQKCELTNVKTVLWKPYDTDRVCWSRNDELLLYARRVAQDLLPTKQPANLGQLLQYLDIVWEAASKLNPKVTSSASNRDVIKPAIGDAIGGYLQAVALPFATEAYYAGAIDYKTIKQFYDLFEKIR</sequence>
<dbReference type="InParanoid" id="A0A482WNW3"/>
<keyword evidence="1" id="KW-0732">Signal</keyword>
<reference evidence="2 3" key="1">
    <citation type="journal article" date="2017" name="Gigascience">
        <title>Genome sequence of the small brown planthopper, Laodelphax striatellus.</title>
        <authorList>
            <person name="Zhu J."/>
            <person name="Jiang F."/>
            <person name="Wang X."/>
            <person name="Yang P."/>
            <person name="Bao Y."/>
            <person name="Zhao W."/>
            <person name="Wang W."/>
            <person name="Lu H."/>
            <person name="Wang Q."/>
            <person name="Cui N."/>
            <person name="Li J."/>
            <person name="Chen X."/>
            <person name="Luo L."/>
            <person name="Yu J."/>
            <person name="Kang L."/>
            <person name="Cui F."/>
        </authorList>
    </citation>
    <scope>NUCLEOTIDE SEQUENCE [LARGE SCALE GENOMIC DNA]</scope>
    <source>
        <strain evidence="2">Lst14</strain>
    </source>
</reference>